<dbReference type="EMBL" id="JHEG04000001">
    <property type="protein sequence ID" value="KAF3884321.1"/>
    <property type="molecule type" value="Genomic_DNA"/>
</dbReference>
<proteinExistence type="inferred from homology"/>
<reference evidence="6" key="2">
    <citation type="submission" date="2019-11" db="EMBL/GenBank/DDBJ databases">
        <title>Improved Assembly of Tolypothrix boutellei genome.</title>
        <authorList>
            <person name="Sarangi A.N."/>
            <person name="Mukherjee M."/>
            <person name="Ghosh S."/>
            <person name="Singh D."/>
            <person name="Das A."/>
            <person name="Kant S."/>
            <person name="Prusty A."/>
            <person name="Tripathy S."/>
        </authorList>
    </citation>
    <scope>NUCLEOTIDE SEQUENCE</scope>
    <source>
        <strain evidence="6">VB521301</strain>
    </source>
</reference>
<dbReference type="InterPro" id="IPR000847">
    <property type="entry name" value="LysR_HTH_N"/>
</dbReference>
<evidence type="ECO:0000256" key="3">
    <source>
        <dbReference type="ARBA" id="ARBA00023125"/>
    </source>
</evidence>
<keyword evidence="2" id="KW-0805">Transcription regulation</keyword>
<evidence type="ECO:0000256" key="4">
    <source>
        <dbReference type="ARBA" id="ARBA00023163"/>
    </source>
</evidence>
<dbReference type="SUPFAM" id="SSF53850">
    <property type="entry name" value="Periplasmic binding protein-like II"/>
    <property type="match status" value="1"/>
</dbReference>
<dbReference type="RefSeq" id="WP_038082877.1">
    <property type="nucleotide sequence ID" value="NZ_JHEG04000001.1"/>
</dbReference>
<dbReference type="PANTHER" id="PTHR30346:SF0">
    <property type="entry name" value="HCA OPERON TRANSCRIPTIONAL ACTIVATOR HCAR"/>
    <property type="match status" value="1"/>
</dbReference>
<comment type="similarity">
    <text evidence="1">Belongs to the LysR transcriptional regulatory family.</text>
</comment>
<dbReference type="OrthoDB" id="9803735at2"/>
<evidence type="ECO:0000256" key="1">
    <source>
        <dbReference type="ARBA" id="ARBA00009437"/>
    </source>
</evidence>
<organism evidence="7">
    <name type="scientific">Tolypothrix bouteillei VB521301</name>
    <dbReference type="NCBI Taxonomy" id="1479485"/>
    <lineage>
        <taxon>Bacteria</taxon>
        <taxon>Bacillati</taxon>
        <taxon>Cyanobacteriota</taxon>
        <taxon>Cyanophyceae</taxon>
        <taxon>Nostocales</taxon>
        <taxon>Tolypothrichaceae</taxon>
        <taxon>Tolypothrix</taxon>
    </lineage>
</organism>
<dbReference type="Gene3D" id="1.10.10.10">
    <property type="entry name" value="Winged helix-like DNA-binding domain superfamily/Winged helix DNA-binding domain"/>
    <property type="match status" value="1"/>
</dbReference>
<reference evidence="7" key="1">
    <citation type="journal article" date="2015" name="Genome Announc.">
        <title>Draft Genome Sequence of Tolypothrix boutellei Strain VB521301.</title>
        <authorList>
            <person name="Chandrababunaidu M.M."/>
            <person name="Singh D."/>
            <person name="Sen D."/>
            <person name="Bhan S."/>
            <person name="Das S."/>
            <person name="Gupta A."/>
            <person name="Adhikary S.P."/>
            <person name="Tripathy S."/>
        </authorList>
    </citation>
    <scope>NUCLEOTIDE SEQUENCE</scope>
    <source>
        <strain evidence="7">VB521301</strain>
    </source>
</reference>
<evidence type="ECO:0000313" key="8">
    <source>
        <dbReference type="Proteomes" id="UP000029738"/>
    </source>
</evidence>
<gene>
    <name evidence="7" type="ORF">DA73_0202985</name>
    <name evidence="6" type="ORF">DA73_0400001585</name>
</gene>
<dbReference type="EMBL" id="JHEG02000012">
    <property type="protein sequence ID" value="KIE13655.1"/>
    <property type="molecule type" value="Genomic_DNA"/>
</dbReference>
<evidence type="ECO:0000313" key="7">
    <source>
        <dbReference type="EMBL" id="KIE13655.1"/>
    </source>
</evidence>
<dbReference type="Proteomes" id="UP000029738">
    <property type="component" value="Unassembled WGS sequence"/>
</dbReference>
<dbReference type="PROSITE" id="PS50931">
    <property type="entry name" value="HTH_LYSR"/>
    <property type="match status" value="1"/>
</dbReference>
<comment type="caution">
    <text evidence="7">The sequence shown here is derived from an EMBL/GenBank/DDBJ whole genome shotgun (WGS) entry which is preliminary data.</text>
</comment>
<dbReference type="PANTHER" id="PTHR30346">
    <property type="entry name" value="TRANSCRIPTIONAL DUAL REGULATOR HCAR-RELATED"/>
    <property type="match status" value="1"/>
</dbReference>
<name>A0A0C1RNR4_9CYAN</name>
<dbReference type="Pfam" id="PF03466">
    <property type="entry name" value="LysR_substrate"/>
    <property type="match status" value="1"/>
</dbReference>
<protein>
    <submittedName>
        <fullName evidence="7">LysR family transcriptional regulator</fullName>
    </submittedName>
</protein>
<dbReference type="STRING" id="1479485.DA73_0202985"/>
<dbReference type="AlphaFoldDB" id="A0A0C1RNR4"/>
<evidence type="ECO:0000313" key="6">
    <source>
        <dbReference type="EMBL" id="KAF3884321.1"/>
    </source>
</evidence>
<dbReference type="GO" id="GO:0032993">
    <property type="term" value="C:protein-DNA complex"/>
    <property type="evidence" value="ECO:0007669"/>
    <property type="project" value="TreeGrafter"/>
</dbReference>
<dbReference type="FunFam" id="1.10.10.10:FF:000001">
    <property type="entry name" value="LysR family transcriptional regulator"/>
    <property type="match status" value="1"/>
</dbReference>
<evidence type="ECO:0000259" key="5">
    <source>
        <dbReference type="PROSITE" id="PS50931"/>
    </source>
</evidence>
<dbReference type="GO" id="GO:0003677">
    <property type="term" value="F:DNA binding"/>
    <property type="evidence" value="ECO:0007669"/>
    <property type="project" value="UniProtKB-KW"/>
</dbReference>
<dbReference type="CDD" id="cd08414">
    <property type="entry name" value="PBP2_LTTR_aromatics_like"/>
    <property type="match status" value="1"/>
</dbReference>
<dbReference type="InterPro" id="IPR005119">
    <property type="entry name" value="LysR_subst-bd"/>
</dbReference>
<dbReference type="InterPro" id="IPR036390">
    <property type="entry name" value="WH_DNA-bd_sf"/>
</dbReference>
<feature type="domain" description="HTH lysR-type" evidence="5">
    <location>
        <begin position="1"/>
        <end position="58"/>
    </location>
</feature>
<keyword evidence="3" id="KW-0238">DNA-binding</keyword>
<keyword evidence="8" id="KW-1185">Reference proteome</keyword>
<accession>A0A0C1RNR4</accession>
<dbReference type="SUPFAM" id="SSF46785">
    <property type="entry name" value="Winged helix' DNA-binding domain"/>
    <property type="match status" value="1"/>
</dbReference>
<keyword evidence="4" id="KW-0804">Transcription</keyword>
<dbReference type="Gene3D" id="3.40.190.10">
    <property type="entry name" value="Periplasmic binding protein-like II"/>
    <property type="match status" value="2"/>
</dbReference>
<dbReference type="Pfam" id="PF00126">
    <property type="entry name" value="HTH_1"/>
    <property type="match status" value="1"/>
</dbReference>
<dbReference type="GO" id="GO:0003700">
    <property type="term" value="F:DNA-binding transcription factor activity"/>
    <property type="evidence" value="ECO:0007669"/>
    <property type="project" value="InterPro"/>
</dbReference>
<dbReference type="PRINTS" id="PR00039">
    <property type="entry name" value="HTHLYSR"/>
</dbReference>
<dbReference type="InterPro" id="IPR036388">
    <property type="entry name" value="WH-like_DNA-bd_sf"/>
</dbReference>
<evidence type="ECO:0000256" key="2">
    <source>
        <dbReference type="ARBA" id="ARBA00023015"/>
    </source>
</evidence>
<sequence length="302" mass="34304">MELRHLRYFIVIAEELHFGRAAERLHMTQQPLSQQIRQLEAEIGVLLFHRTKRRVQLTEAGKAFLEEARQILHKASQAVEMARQVARGENGRLTVGFSGFATYSLLPKVLRIFRERFPLVELELEEMTSSAQVQALQHRQIHLGLMIPPVPDAGLVQESILSEPLVVILPETHPLATQPELRLSALAQEPFILVSRHLEPGYYDLCISLFQQAGFSPKVVQKASQKQTILSLVSADMGVSLAPASIRNIHRNGVVYTTLNPLNVEVELVAVWRQDETSTVLQTFVRVIREIIEQMRSHKYLM</sequence>